<dbReference type="Gene3D" id="1.10.10.60">
    <property type="entry name" value="Homeodomain-like"/>
    <property type="match status" value="1"/>
</dbReference>
<dbReference type="InterPro" id="IPR002197">
    <property type="entry name" value="HTH_Fis"/>
</dbReference>
<dbReference type="InterPro" id="IPR003593">
    <property type="entry name" value="AAA+_ATPase"/>
</dbReference>
<dbReference type="AlphaFoldDB" id="A0A368TQ90"/>
<dbReference type="GO" id="GO:0006355">
    <property type="term" value="P:regulation of DNA-templated transcription"/>
    <property type="evidence" value="ECO:0007669"/>
    <property type="project" value="InterPro"/>
</dbReference>
<dbReference type="Pfam" id="PF02954">
    <property type="entry name" value="HTH_8"/>
    <property type="match status" value="1"/>
</dbReference>
<dbReference type="Pfam" id="PF20161">
    <property type="entry name" value="VpsR"/>
    <property type="match status" value="1"/>
</dbReference>
<name>A0A368TQ90_9GAMM</name>
<dbReference type="PANTHER" id="PTHR32071">
    <property type="entry name" value="TRANSCRIPTIONAL REGULATORY PROTEIN"/>
    <property type="match status" value="1"/>
</dbReference>
<evidence type="ECO:0000256" key="4">
    <source>
        <dbReference type="ARBA" id="ARBA00023163"/>
    </source>
</evidence>
<dbReference type="FunFam" id="3.40.50.300:FF:000006">
    <property type="entry name" value="DNA-binding transcriptional regulator NtrC"/>
    <property type="match status" value="1"/>
</dbReference>
<dbReference type="InterPro" id="IPR045343">
    <property type="entry name" value="VpsR"/>
</dbReference>
<dbReference type="Pfam" id="PF00158">
    <property type="entry name" value="Sigma54_activat"/>
    <property type="match status" value="1"/>
</dbReference>
<dbReference type="Gene3D" id="3.40.50.300">
    <property type="entry name" value="P-loop containing nucleotide triphosphate hydrolases"/>
    <property type="match status" value="1"/>
</dbReference>
<dbReference type="SMART" id="SM00382">
    <property type="entry name" value="AAA"/>
    <property type="match status" value="1"/>
</dbReference>
<protein>
    <submittedName>
        <fullName evidence="6">Sigma-54-dependent Fis family transcriptional regulator</fullName>
    </submittedName>
</protein>
<evidence type="ECO:0000256" key="3">
    <source>
        <dbReference type="ARBA" id="ARBA00023015"/>
    </source>
</evidence>
<dbReference type="InterPro" id="IPR009057">
    <property type="entry name" value="Homeodomain-like_sf"/>
</dbReference>
<evidence type="ECO:0000259" key="5">
    <source>
        <dbReference type="PROSITE" id="PS50045"/>
    </source>
</evidence>
<keyword evidence="2" id="KW-0067">ATP-binding</keyword>
<proteinExistence type="predicted"/>
<dbReference type="SUPFAM" id="SSF52540">
    <property type="entry name" value="P-loop containing nucleoside triphosphate hydrolases"/>
    <property type="match status" value="1"/>
</dbReference>
<organism evidence="6 7">
    <name type="scientific">Vreelandella rituensis</name>
    <dbReference type="NCBI Taxonomy" id="2282306"/>
    <lineage>
        <taxon>Bacteria</taxon>
        <taxon>Pseudomonadati</taxon>
        <taxon>Pseudomonadota</taxon>
        <taxon>Gammaproteobacteria</taxon>
        <taxon>Oceanospirillales</taxon>
        <taxon>Halomonadaceae</taxon>
        <taxon>Vreelandella</taxon>
    </lineage>
</organism>
<gene>
    <name evidence="6" type="ORF">DU506_17915</name>
</gene>
<sequence>MTTLPRKLLIIGCDSLGYDISVALGNFPWNIRHARTQQEASNILENDDSYLTAICILKSDRPQQLDDLQGLIERQPKIVWIAVLDPSCLQAERIRLLIHQYFFSFLTLPLDPIKARHLLEAASEMALLAPSSPSYLMKEDLGMVGSSPVMQNLYRSIYRIAQVDAPLLITGESGTGKELIAWAIHEQSPRRNGPFNAINCGALPTGLIQSELFGHEKGAFTGASQRKFGIIESANSGTLFLDEIGDLPLEMQVNLLRFLENHHIFRLGGLKEIKVDVRVLAATHVNLEKAIERGTFREDLYHRVNVLQLTPPPLRERSEDIEEIANFVFNKFRTEKATKVKGFSHESLLLMRQYSWPGNIRELINRVRRAMVMCDQRLIRPEDLGLERRQSASRSQVTLEQARDLAEQNAIRASLARNKYQVQHAACELDVSRATLYRLIEKHGIDRLLERDAQIARGTTS</sequence>
<keyword evidence="4" id="KW-0804">Transcription</keyword>
<reference evidence="6 7" key="1">
    <citation type="submission" date="2018-07" db="EMBL/GenBank/DDBJ databases">
        <title>Halomonas rutogse sp. nov., isolated from Lake TangqianCo on Tibetan Plateau.</title>
        <authorList>
            <person name="Lu H."/>
            <person name="Xing P."/>
            <person name="Wu Q."/>
        </authorList>
    </citation>
    <scope>NUCLEOTIDE SEQUENCE [LARGE SCALE GENOMIC DNA]</scope>
    <source>
        <strain evidence="6 7">TQ8S</strain>
    </source>
</reference>
<keyword evidence="1" id="KW-0547">Nucleotide-binding</keyword>
<dbReference type="PROSITE" id="PS00688">
    <property type="entry name" value="SIGMA54_INTERACT_3"/>
    <property type="match status" value="1"/>
</dbReference>
<dbReference type="InterPro" id="IPR002078">
    <property type="entry name" value="Sigma_54_int"/>
</dbReference>
<dbReference type="GO" id="GO:0005524">
    <property type="term" value="F:ATP binding"/>
    <property type="evidence" value="ECO:0007669"/>
    <property type="project" value="UniProtKB-KW"/>
</dbReference>
<dbReference type="CDD" id="cd00009">
    <property type="entry name" value="AAA"/>
    <property type="match status" value="1"/>
</dbReference>
<evidence type="ECO:0000313" key="6">
    <source>
        <dbReference type="EMBL" id="RCV86760.1"/>
    </source>
</evidence>
<dbReference type="OrthoDB" id="9804019at2"/>
<dbReference type="Gene3D" id="1.10.8.60">
    <property type="match status" value="1"/>
</dbReference>
<accession>A0A368TQ90</accession>
<dbReference type="PANTHER" id="PTHR32071:SF120">
    <property type="entry name" value="TRANSCRIPTIONAL REGULATOR-RELATED"/>
    <property type="match status" value="1"/>
</dbReference>
<dbReference type="InterPro" id="IPR025662">
    <property type="entry name" value="Sigma_54_int_dom_ATP-bd_1"/>
</dbReference>
<evidence type="ECO:0000256" key="1">
    <source>
        <dbReference type="ARBA" id="ARBA00022741"/>
    </source>
</evidence>
<dbReference type="InterPro" id="IPR027417">
    <property type="entry name" value="P-loop_NTPase"/>
</dbReference>
<evidence type="ECO:0000256" key="2">
    <source>
        <dbReference type="ARBA" id="ARBA00022840"/>
    </source>
</evidence>
<dbReference type="PROSITE" id="PS50045">
    <property type="entry name" value="SIGMA54_INTERACT_4"/>
    <property type="match status" value="1"/>
</dbReference>
<dbReference type="EMBL" id="QPIJ01000060">
    <property type="protein sequence ID" value="RCV86760.1"/>
    <property type="molecule type" value="Genomic_DNA"/>
</dbReference>
<evidence type="ECO:0000313" key="7">
    <source>
        <dbReference type="Proteomes" id="UP000253204"/>
    </source>
</evidence>
<dbReference type="InterPro" id="IPR025944">
    <property type="entry name" value="Sigma_54_int_dom_CS"/>
</dbReference>
<keyword evidence="3" id="KW-0805">Transcription regulation</keyword>
<feature type="domain" description="Sigma-54 factor interaction" evidence="5">
    <location>
        <begin position="143"/>
        <end position="372"/>
    </location>
</feature>
<dbReference type="InterPro" id="IPR058031">
    <property type="entry name" value="AAA_lid_NorR"/>
</dbReference>
<dbReference type="Proteomes" id="UP000253204">
    <property type="component" value="Unassembled WGS sequence"/>
</dbReference>
<comment type="caution">
    <text evidence="6">The sequence shown here is derived from an EMBL/GenBank/DDBJ whole genome shotgun (WGS) entry which is preliminary data.</text>
</comment>
<keyword evidence="7" id="KW-1185">Reference proteome</keyword>
<dbReference type="SUPFAM" id="SSF46689">
    <property type="entry name" value="Homeodomain-like"/>
    <property type="match status" value="1"/>
</dbReference>
<dbReference type="PROSITE" id="PS00675">
    <property type="entry name" value="SIGMA54_INTERACT_1"/>
    <property type="match status" value="1"/>
</dbReference>
<dbReference type="Pfam" id="PF25601">
    <property type="entry name" value="AAA_lid_14"/>
    <property type="match status" value="1"/>
</dbReference>
<dbReference type="GO" id="GO:0043565">
    <property type="term" value="F:sequence-specific DNA binding"/>
    <property type="evidence" value="ECO:0007669"/>
    <property type="project" value="InterPro"/>
</dbReference>